<evidence type="ECO:0000256" key="1">
    <source>
        <dbReference type="ARBA" id="ARBA00022801"/>
    </source>
</evidence>
<accession>A0A1Y2BP00</accession>
<dbReference type="GO" id="GO:0004309">
    <property type="term" value="F:exopolyphosphatase activity"/>
    <property type="evidence" value="ECO:0007669"/>
    <property type="project" value="TreeGrafter"/>
</dbReference>
<gene>
    <name evidence="5" type="ORF">BCR33DRAFT_722002</name>
</gene>
<dbReference type="GO" id="GO:0006798">
    <property type="term" value="P:polyphosphate catabolic process"/>
    <property type="evidence" value="ECO:0007669"/>
    <property type="project" value="TreeGrafter"/>
</dbReference>
<dbReference type="STRING" id="329046.A0A1Y2BP00"/>
<comment type="caution">
    <text evidence="5">The sequence shown here is derived from an EMBL/GenBank/DDBJ whole genome shotgun (WGS) entry which is preliminary data.</text>
</comment>
<feature type="transmembrane region" description="Helical" evidence="3">
    <location>
        <begin position="474"/>
        <end position="494"/>
    </location>
</feature>
<dbReference type="PANTHER" id="PTHR10340">
    <property type="entry name" value="SPHINGOMYELIN PHOSPHODIESTERASE"/>
    <property type="match status" value="1"/>
</dbReference>
<keyword evidence="1" id="KW-0378">Hydrolase</keyword>
<dbReference type="AlphaFoldDB" id="A0A1Y2BP00"/>
<dbReference type="EMBL" id="MCGO01000055">
    <property type="protein sequence ID" value="ORY36480.1"/>
    <property type="molecule type" value="Genomic_DNA"/>
</dbReference>
<dbReference type="GO" id="GO:0000324">
    <property type="term" value="C:fungal-type vacuole"/>
    <property type="evidence" value="ECO:0007669"/>
    <property type="project" value="TreeGrafter"/>
</dbReference>
<reference evidence="5 6" key="1">
    <citation type="submission" date="2016-07" db="EMBL/GenBank/DDBJ databases">
        <title>Pervasive Adenine N6-methylation of Active Genes in Fungi.</title>
        <authorList>
            <consortium name="DOE Joint Genome Institute"/>
            <person name="Mondo S.J."/>
            <person name="Dannebaum R.O."/>
            <person name="Kuo R.C."/>
            <person name="Labutti K."/>
            <person name="Haridas S."/>
            <person name="Kuo A."/>
            <person name="Salamov A."/>
            <person name="Ahrendt S.R."/>
            <person name="Lipzen A."/>
            <person name="Sullivan W."/>
            <person name="Andreopoulos W.B."/>
            <person name="Clum A."/>
            <person name="Lindquist E."/>
            <person name="Daum C."/>
            <person name="Ramamoorthy G.K."/>
            <person name="Gryganskyi A."/>
            <person name="Culley D."/>
            <person name="Magnuson J.K."/>
            <person name="James T.Y."/>
            <person name="O'Malley M.A."/>
            <person name="Stajich J.E."/>
            <person name="Spatafora J.W."/>
            <person name="Visel A."/>
            <person name="Grigoriev I.V."/>
        </authorList>
    </citation>
    <scope>NUCLEOTIDE SEQUENCE [LARGE SCALE GENOMIC DNA]</scope>
    <source>
        <strain evidence="5 6">JEL800</strain>
    </source>
</reference>
<name>A0A1Y2BP00_9FUNG</name>
<protein>
    <recommendedName>
        <fullName evidence="4">Calcineurin-like phosphoesterase domain-containing protein</fullName>
    </recommendedName>
</protein>
<dbReference type="OrthoDB" id="348678at2759"/>
<dbReference type="InterPro" id="IPR004843">
    <property type="entry name" value="Calcineurin-like_PHP"/>
</dbReference>
<dbReference type="SUPFAM" id="SSF56300">
    <property type="entry name" value="Metallo-dependent phosphatases"/>
    <property type="match status" value="1"/>
</dbReference>
<keyword evidence="3" id="KW-0472">Membrane</keyword>
<dbReference type="GO" id="GO:0000298">
    <property type="term" value="F:endopolyphosphatase activity"/>
    <property type="evidence" value="ECO:0007669"/>
    <property type="project" value="TreeGrafter"/>
</dbReference>
<evidence type="ECO:0000256" key="2">
    <source>
        <dbReference type="ARBA" id="ARBA00023180"/>
    </source>
</evidence>
<evidence type="ECO:0000313" key="6">
    <source>
        <dbReference type="Proteomes" id="UP000193642"/>
    </source>
</evidence>
<dbReference type="Pfam" id="PF00149">
    <property type="entry name" value="Metallophos"/>
    <property type="match status" value="1"/>
</dbReference>
<organism evidence="5 6">
    <name type="scientific">Rhizoclosmatium globosum</name>
    <dbReference type="NCBI Taxonomy" id="329046"/>
    <lineage>
        <taxon>Eukaryota</taxon>
        <taxon>Fungi</taxon>
        <taxon>Fungi incertae sedis</taxon>
        <taxon>Chytridiomycota</taxon>
        <taxon>Chytridiomycota incertae sedis</taxon>
        <taxon>Chytridiomycetes</taxon>
        <taxon>Chytridiales</taxon>
        <taxon>Chytriomycetaceae</taxon>
        <taxon>Rhizoclosmatium</taxon>
    </lineage>
</organism>
<sequence>MAVLANATTSQFLHLTDFHIDPLYEASAGPNTNCHRRSLYSKSPPPVLGIAGSGCDSPILLVEETLKSLVLTDIDFVLWTGDSSRHDRDNQRRKQRLETYRDNRLAVDMLVKYVPPTIKIVPTIGNWDVFPVSQLECQENDPQLLNLWDVWSPLFPLDDPDTEAAKFTFLQGGYLSRMVLDGLVNVLSINSLSFFTENLLVPDCAKFELLPWGERPFDPAHIADRQLIWIEEMLIEARQSRTKVILQGHVSPMGNAEQLWKQECFEWYVYFSGEYSDVILHFTSQHTTQLEPAKPTPVNPFRLTTLVPNIIKSYDIKNWKIMSAIFTGSSIVPAYNPGYRVATLAFLPLHSGGWTVTLERHWTMYLDLAKANKVASSSQTPGGAPLNYKKSCDTRDDYGISDLGGDSLEKWVMVMQGAFPDLAKGKKPGEGAKILRRYGKCIETSLGVQWDEKGDPVDIVEDNVDGEWVLNGEMVAWVFGLMAVFGGVAVWIYCKRRYGDSNYTSGETTPLLG</sequence>
<keyword evidence="3" id="KW-0812">Transmembrane</keyword>
<evidence type="ECO:0000256" key="3">
    <source>
        <dbReference type="SAM" id="Phobius"/>
    </source>
</evidence>
<dbReference type="Proteomes" id="UP000193642">
    <property type="component" value="Unassembled WGS sequence"/>
</dbReference>
<dbReference type="GO" id="GO:0008081">
    <property type="term" value="F:phosphoric diester hydrolase activity"/>
    <property type="evidence" value="ECO:0007669"/>
    <property type="project" value="TreeGrafter"/>
</dbReference>
<keyword evidence="3" id="KW-1133">Transmembrane helix</keyword>
<feature type="domain" description="Calcineurin-like phosphoesterase" evidence="4">
    <location>
        <begin position="12"/>
        <end position="263"/>
    </location>
</feature>
<dbReference type="Gene3D" id="3.60.21.10">
    <property type="match status" value="1"/>
</dbReference>
<evidence type="ECO:0000313" key="5">
    <source>
        <dbReference type="EMBL" id="ORY36480.1"/>
    </source>
</evidence>
<dbReference type="GO" id="GO:0005615">
    <property type="term" value="C:extracellular space"/>
    <property type="evidence" value="ECO:0007669"/>
    <property type="project" value="TreeGrafter"/>
</dbReference>
<keyword evidence="2" id="KW-0325">Glycoprotein</keyword>
<dbReference type="InterPro" id="IPR029052">
    <property type="entry name" value="Metallo-depent_PP-like"/>
</dbReference>
<dbReference type="PANTHER" id="PTHR10340:SF55">
    <property type="entry name" value="ENDOPOLYPHOSPHATASE"/>
    <property type="match status" value="1"/>
</dbReference>
<proteinExistence type="predicted"/>
<evidence type="ECO:0000259" key="4">
    <source>
        <dbReference type="Pfam" id="PF00149"/>
    </source>
</evidence>
<keyword evidence="6" id="KW-1185">Reference proteome</keyword>